<accession>A0A1C7IG81</accession>
<dbReference type="RefSeq" id="WP_065544702.1">
    <property type="nucleotide sequence ID" value="NZ_CP015405.2"/>
</dbReference>
<dbReference type="SUPFAM" id="SSF109604">
    <property type="entry name" value="HD-domain/PDEase-like"/>
    <property type="match status" value="1"/>
</dbReference>
<dbReference type="KEGG" id="byl:A4V09_08410"/>
<dbReference type="STRING" id="1796616.A4V09_08410"/>
<dbReference type="Pfam" id="PF01966">
    <property type="entry name" value="HD"/>
    <property type="match status" value="1"/>
</dbReference>
<dbReference type="CDD" id="cd00077">
    <property type="entry name" value="HDc"/>
    <property type="match status" value="1"/>
</dbReference>
<dbReference type="InterPro" id="IPR003607">
    <property type="entry name" value="HD/PDEase_dom"/>
</dbReference>
<evidence type="ECO:0000313" key="2">
    <source>
        <dbReference type="EMBL" id="ANU78605.1"/>
    </source>
</evidence>
<evidence type="ECO:0000313" key="3">
    <source>
        <dbReference type="Proteomes" id="UP000092574"/>
    </source>
</evidence>
<dbReference type="InterPro" id="IPR006675">
    <property type="entry name" value="HDIG_dom"/>
</dbReference>
<keyword evidence="3" id="KW-1185">Reference proteome</keyword>
<dbReference type="AlphaFoldDB" id="A0A1C7IG81"/>
<sequence length="256" mass="30320">MIDLEYAKESFRQYLSHYDRSDDKIMLKEVHTFCVLDAADYICREEKVSGEDHELALLIALLHDIGRFEQLKTFNSYDDNLFDHAEFGVKVLFDDNRIRNFIEDDRFDSIIKTAIACHSLYEIPEEIQGRELLHCRIIRDADKLDNFRVKDTENAEAIFGISAEEVGLEPISENILQAVEVHRCIRRGERTTHMDMWISYLAFIFDLNFRSSFLYIKNQDYMNRNIDRIPYGNEKTKADMEKVRSICNIYIEEKIY</sequence>
<dbReference type="NCBIfam" id="TIGR00277">
    <property type="entry name" value="HDIG"/>
    <property type="match status" value="1"/>
</dbReference>
<organism evidence="2 3">
    <name type="scientific">Blautia pseudococcoides</name>
    <dbReference type="NCBI Taxonomy" id="1796616"/>
    <lineage>
        <taxon>Bacteria</taxon>
        <taxon>Bacillati</taxon>
        <taxon>Bacillota</taxon>
        <taxon>Clostridia</taxon>
        <taxon>Lachnospirales</taxon>
        <taxon>Lachnospiraceae</taxon>
        <taxon>Blautia</taxon>
    </lineage>
</organism>
<proteinExistence type="predicted"/>
<gene>
    <name evidence="2" type="ORF">A4V09_08410</name>
</gene>
<protein>
    <submittedName>
        <fullName evidence="2">Phosphodiesterase</fullName>
    </submittedName>
</protein>
<dbReference type="InterPro" id="IPR006674">
    <property type="entry name" value="HD_domain"/>
</dbReference>
<dbReference type="EMBL" id="CP015405">
    <property type="protein sequence ID" value="ANU78605.1"/>
    <property type="molecule type" value="Genomic_DNA"/>
</dbReference>
<evidence type="ECO:0000259" key="1">
    <source>
        <dbReference type="SMART" id="SM00471"/>
    </source>
</evidence>
<dbReference type="Proteomes" id="UP000092574">
    <property type="component" value="Chromosome"/>
</dbReference>
<dbReference type="OrthoDB" id="9797344at2"/>
<name>A0A1C7IG81_9FIRM</name>
<dbReference type="Gene3D" id="1.10.3210.10">
    <property type="entry name" value="Hypothetical protein af1432"/>
    <property type="match status" value="1"/>
</dbReference>
<reference evidence="2" key="1">
    <citation type="submission" date="2017-04" db="EMBL/GenBank/DDBJ databases">
        <title>Complete Genome Sequences of Twelve Strains of a Stable Defined Moderately Diverse Mouse Microbiota 2 (sDMDMm2).</title>
        <authorList>
            <person name="Uchimura Y."/>
            <person name="Wyss M."/>
            <person name="Brugiroux S."/>
            <person name="Limenitakis J.P."/>
            <person name="Stecher B."/>
            <person name="McCoy K.D."/>
            <person name="Macpherson A.J."/>
        </authorList>
    </citation>
    <scope>NUCLEOTIDE SEQUENCE</scope>
    <source>
        <strain evidence="2">YL58</strain>
    </source>
</reference>
<dbReference type="SMART" id="SM00471">
    <property type="entry name" value="HDc"/>
    <property type="match status" value="1"/>
</dbReference>
<feature type="domain" description="HD/PDEase" evidence="1">
    <location>
        <begin position="30"/>
        <end position="156"/>
    </location>
</feature>